<keyword evidence="5" id="KW-1185">Reference proteome</keyword>
<feature type="compositionally biased region" description="Low complexity" evidence="3">
    <location>
        <begin position="48"/>
        <end position="70"/>
    </location>
</feature>
<evidence type="ECO:0000256" key="3">
    <source>
        <dbReference type="SAM" id="MobiDB-lite"/>
    </source>
</evidence>
<dbReference type="Pfam" id="PF12288">
    <property type="entry name" value="CsoS2_M"/>
    <property type="match status" value="1"/>
</dbReference>
<dbReference type="Proteomes" id="UP001296776">
    <property type="component" value="Unassembled WGS sequence"/>
</dbReference>
<feature type="compositionally biased region" description="Polar residues" evidence="3">
    <location>
        <begin position="523"/>
        <end position="538"/>
    </location>
</feature>
<feature type="compositionally biased region" description="Basic and acidic residues" evidence="3">
    <location>
        <begin position="109"/>
        <end position="128"/>
    </location>
</feature>
<protein>
    <recommendedName>
        <fullName evidence="6">Carboxysome shell peptide mid-region</fullName>
    </recommendedName>
</protein>
<dbReference type="GO" id="GO:0043886">
    <property type="term" value="F:structural constituent of carboxysome shell"/>
    <property type="evidence" value="ECO:0007669"/>
    <property type="project" value="InterPro"/>
</dbReference>
<evidence type="ECO:0008006" key="6">
    <source>
        <dbReference type="Google" id="ProtNLM"/>
    </source>
</evidence>
<name>A0AAJ0U488_9GAMM</name>
<feature type="compositionally biased region" description="Polar residues" evidence="3">
    <location>
        <begin position="293"/>
        <end position="303"/>
    </location>
</feature>
<evidence type="ECO:0000313" key="5">
    <source>
        <dbReference type="Proteomes" id="UP001296776"/>
    </source>
</evidence>
<dbReference type="InterPro" id="IPR020990">
    <property type="entry name" value="CSOS2/2B"/>
</dbReference>
<feature type="compositionally biased region" description="Polar residues" evidence="3">
    <location>
        <begin position="674"/>
        <end position="685"/>
    </location>
</feature>
<comment type="similarity">
    <text evidence="2">Belongs to the CsoS2 family.</text>
</comment>
<feature type="region of interest" description="Disordered" evidence="3">
    <location>
        <begin position="511"/>
        <end position="550"/>
    </location>
</feature>
<feature type="compositionally biased region" description="Low complexity" evidence="3">
    <location>
        <begin position="208"/>
        <end position="219"/>
    </location>
</feature>
<feature type="compositionally biased region" description="Polar residues" evidence="3">
    <location>
        <begin position="464"/>
        <end position="473"/>
    </location>
</feature>
<comment type="caution">
    <text evidence="4">The sequence shown here is derived from an EMBL/GenBank/DDBJ whole genome shotgun (WGS) entry which is preliminary data.</text>
</comment>
<dbReference type="AlphaFoldDB" id="A0AAJ0U488"/>
<sequence>MASKANLRSSGREAALARRRALSTQGKQGLAQTTTERTRAQRLPRSKPQPSSAASSPAQAPTPAAPSQSQGARPSLDLSPSAAAPRRQVAPPSPSQSSRELARQRRAKLARDGRRAQRSTDRVRDPRADQSGARSAPAKTNEPGKGECQCGGQCKQARANNANLGTGGAPSLSLPTPTASLGGNGNGNGSATSNRNRKPNPALAVKPAGRAVAQARRAALSGRGKNATNVPSSVAGIARQANPKLSGRELAQQVRAQRSTNGGAGERKSPPSGRMRRSRTGAAADQPWKVGVSETTHGQSVTGTRVGRSEKTTGDEPSTCRTITGTEYMGADIFREFCQSEPSPSINKIGVSHTGYGNQVSGNEVGRSPRVTGDEPGTCKNVTGTQYLSPEQYATYCNTQPAPEPRETGVTQTLHGHGLSGTLVGHSPKVTGDEQGAGVVPTGTQYTAASEIPSDRSVPPKVGTSVTLSGGSVTGTRVGRSAAVTGDEPGSCRAITGDEYVDLSQYEQFCETKPQPEPPKVGYSNTNKGHRVSGTQTGRSRRVTGDEPGTCKAVTGTPYAGLEQAADYCAPNQQHEIKARTPVMAATPGPRMSGIQPGIGGVMTGADKGACEPLTGTPYIGADQYASACGAETSNAAEPGQADFPRPLDEAIGQGFSVTSPARAAFEEHRASGVTGTSYETNQHITGPFGMGTGKITGTEQFRFDAKRARPDLLTPQPTGDSLNQASVTGGGESAVQSTPAERWRVTGEGQTAGSKITGDDWERGERVTGTEGSSARRRNPTRPGPMSAMPPVETKRNEETPAPTSRVTGSAGSTDRGALITYSGGARG</sequence>
<evidence type="ECO:0000256" key="1">
    <source>
        <dbReference type="ARBA" id="ARBA00022737"/>
    </source>
</evidence>
<feature type="region of interest" description="Disordered" evidence="3">
    <location>
        <begin position="451"/>
        <end position="473"/>
    </location>
</feature>
<evidence type="ECO:0000313" key="4">
    <source>
        <dbReference type="EMBL" id="MBK1704560.1"/>
    </source>
</evidence>
<reference evidence="4" key="1">
    <citation type="submission" date="2017-08" db="EMBL/GenBank/DDBJ databases">
        <authorList>
            <person name="Imhoff J.F."/>
            <person name="Rahn T."/>
            <person name="Kuenzel S."/>
            <person name="Neulinger S.C."/>
        </authorList>
    </citation>
    <scope>NUCLEOTIDE SEQUENCE</scope>
    <source>
        <strain evidence="4">DSM 11080</strain>
    </source>
</reference>
<feature type="compositionally biased region" description="Low complexity" evidence="3">
    <location>
        <begin position="146"/>
        <end position="156"/>
    </location>
</feature>
<proteinExistence type="inferred from homology"/>
<feature type="compositionally biased region" description="Polar residues" evidence="3">
    <location>
        <begin position="716"/>
        <end position="728"/>
    </location>
</feature>
<feature type="region of interest" description="Disordered" evidence="3">
    <location>
        <begin position="710"/>
        <end position="829"/>
    </location>
</feature>
<feature type="region of interest" description="Disordered" evidence="3">
    <location>
        <begin position="673"/>
        <end position="696"/>
    </location>
</feature>
<gene>
    <name evidence="4" type="ORF">CKO40_08415</name>
</gene>
<feature type="compositionally biased region" description="Basic and acidic residues" evidence="3">
    <location>
        <begin position="758"/>
        <end position="769"/>
    </location>
</feature>
<feature type="compositionally biased region" description="Polar residues" evidence="3">
    <location>
        <begin position="803"/>
        <end position="814"/>
    </location>
</feature>
<feature type="region of interest" description="Disordered" evidence="3">
    <location>
        <begin position="1"/>
        <end position="318"/>
    </location>
</feature>
<keyword evidence="1" id="KW-0677">Repeat</keyword>
<dbReference type="EMBL" id="NRSJ01000011">
    <property type="protein sequence ID" value="MBK1704560.1"/>
    <property type="molecule type" value="Genomic_DNA"/>
</dbReference>
<accession>A0AAJ0U488</accession>
<reference evidence="4" key="2">
    <citation type="journal article" date="2020" name="Microorganisms">
        <title>Osmotic Adaptation and Compatible Solute Biosynthesis of Phototrophic Bacteria as Revealed from Genome Analyses.</title>
        <authorList>
            <person name="Imhoff J.F."/>
            <person name="Rahn T."/>
            <person name="Kunzel S."/>
            <person name="Keller A."/>
            <person name="Neulinger S.C."/>
        </authorList>
    </citation>
    <scope>NUCLEOTIDE SEQUENCE</scope>
    <source>
        <strain evidence="4">DSM 11080</strain>
    </source>
</reference>
<dbReference type="RefSeq" id="WP_200345781.1">
    <property type="nucleotide sequence ID" value="NZ_NRSJ01000011.1"/>
</dbReference>
<evidence type="ECO:0000256" key="2">
    <source>
        <dbReference type="ARBA" id="ARBA00024044"/>
    </source>
</evidence>
<organism evidence="4 5">
    <name type="scientific">Halochromatium glycolicum</name>
    <dbReference type="NCBI Taxonomy" id="85075"/>
    <lineage>
        <taxon>Bacteria</taxon>
        <taxon>Pseudomonadati</taxon>
        <taxon>Pseudomonadota</taxon>
        <taxon>Gammaproteobacteria</taxon>
        <taxon>Chromatiales</taxon>
        <taxon>Chromatiaceae</taxon>
        <taxon>Halochromatium</taxon>
    </lineage>
</organism>